<sequence length="570" mass="59996">MAVLRPMNPTPMVFNPWSGPVRRAGSVSSGSQTPQPRYPGVRVLPPSGSSTPQPGMLDTETCPSCGNAYMPDAIFCRHCGQKRQVEIYSAFSGPVSPAHGVYVNDPPLYSTTFSGPGTAYAGEASVYNALYSGSVSPAAGTTVYANEAAPVYNATYSGSVTPVAGGTTVYANEAAPVYNATYSGSVTPVAGGTTVYANEAAPVYNATYSGSVTPVAGGATALASGPAVPVFPAAYSGSAICRVGATANAPCGGLRARGILEPTAYAAPSVSIPVSSCEVPPATAGLSASNGCTSMRLSSYTPLPMQATAHSLPGTVTPVPPVTPVPMPRASVGSLSVSSLPTSALAADIPTPVEPQLPASLTAGLPDPSSIERQKSSYARGLEEQLRHGTDVLAQQLKQQSDYLFAMGDQRKRQYALQVDQEIKQREMELAQQHNEQLLLLQQAAQQQKSALEHQANALLLEYNQKKAQEDLAYQQYQFQKRQYETQLQYNEEMKELQVQQNAAEQQVAHQRAYIAQQAVQATQQAAVTARQVRLSGPPGAPATYAAPFVPVPCTPPVPTPHWQVALPRQ</sequence>
<accession>A0AA36NG60</accession>
<evidence type="ECO:0000313" key="3">
    <source>
        <dbReference type="EMBL" id="CAJ1411530.1"/>
    </source>
</evidence>
<organism evidence="3 4">
    <name type="scientific">Effrenium voratum</name>
    <dbReference type="NCBI Taxonomy" id="2562239"/>
    <lineage>
        <taxon>Eukaryota</taxon>
        <taxon>Sar</taxon>
        <taxon>Alveolata</taxon>
        <taxon>Dinophyceae</taxon>
        <taxon>Suessiales</taxon>
        <taxon>Symbiodiniaceae</taxon>
        <taxon>Effrenium</taxon>
    </lineage>
</organism>
<evidence type="ECO:0000313" key="4">
    <source>
        <dbReference type="Proteomes" id="UP001178507"/>
    </source>
</evidence>
<feature type="coiled-coil region" evidence="1">
    <location>
        <begin position="431"/>
        <end position="507"/>
    </location>
</feature>
<dbReference type="AlphaFoldDB" id="A0AA36NG60"/>
<keyword evidence="1" id="KW-0175">Coiled coil</keyword>
<protein>
    <submittedName>
        <fullName evidence="3">Uncharacterized protein</fullName>
    </submittedName>
</protein>
<evidence type="ECO:0000256" key="1">
    <source>
        <dbReference type="SAM" id="Coils"/>
    </source>
</evidence>
<evidence type="ECO:0000256" key="2">
    <source>
        <dbReference type="SAM" id="MobiDB-lite"/>
    </source>
</evidence>
<feature type="region of interest" description="Disordered" evidence="2">
    <location>
        <begin position="14"/>
        <end position="54"/>
    </location>
</feature>
<dbReference type="EMBL" id="CAUJNA010003881">
    <property type="protein sequence ID" value="CAJ1411530.1"/>
    <property type="molecule type" value="Genomic_DNA"/>
</dbReference>
<name>A0AA36NG60_9DINO</name>
<feature type="compositionally biased region" description="Polar residues" evidence="2">
    <location>
        <begin position="26"/>
        <end position="35"/>
    </location>
</feature>
<keyword evidence="4" id="KW-1185">Reference proteome</keyword>
<reference evidence="3" key="1">
    <citation type="submission" date="2023-08" db="EMBL/GenBank/DDBJ databases">
        <authorList>
            <person name="Chen Y."/>
            <person name="Shah S."/>
            <person name="Dougan E. K."/>
            <person name="Thang M."/>
            <person name="Chan C."/>
        </authorList>
    </citation>
    <scope>NUCLEOTIDE SEQUENCE</scope>
</reference>
<proteinExistence type="predicted"/>
<gene>
    <name evidence="3" type="ORF">EVOR1521_LOCUS32075</name>
</gene>
<dbReference type="Proteomes" id="UP001178507">
    <property type="component" value="Unassembled WGS sequence"/>
</dbReference>
<comment type="caution">
    <text evidence="3">The sequence shown here is derived from an EMBL/GenBank/DDBJ whole genome shotgun (WGS) entry which is preliminary data.</text>
</comment>